<dbReference type="Proteomes" id="UP000807159">
    <property type="component" value="Chromosome 16"/>
</dbReference>
<proteinExistence type="predicted"/>
<keyword evidence="2" id="KW-1185">Reference proteome</keyword>
<feature type="non-terminal residue" evidence="1">
    <location>
        <position position="1"/>
    </location>
</feature>
<sequence>LREEFSLCRVYKKSNFVRAFDRRPIGVENTVQMRAQAAPDDGATAFHQSPSAGR</sequence>
<evidence type="ECO:0000313" key="1">
    <source>
        <dbReference type="EMBL" id="KAH8485351.1"/>
    </source>
</evidence>
<dbReference type="EMBL" id="JACEGQ020000016">
    <property type="protein sequence ID" value="KAH8485351.1"/>
    <property type="molecule type" value="Genomic_DNA"/>
</dbReference>
<gene>
    <name evidence="1" type="ORF">H0E87_026960</name>
</gene>
<accession>A0A8T2WZM8</accession>
<organism evidence="1 2">
    <name type="scientific">Populus deltoides</name>
    <name type="common">Eastern poplar</name>
    <name type="synonym">Eastern cottonwood</name>
    <dbReference type="NCBI Taxonomy" id="3696"/>
    <lineage>
        <taxon>Eukaryota</taxon>
        <taxon>Viridiplantae</taxon>
        <taxon>Streptophyta</taxon>
        <taxon>Embryophyta</taxon>
        <taxon>Tracheophyta</taxon>
        <taxon>Spermatophyta</taxon>
        <taxon>Magnoliopsida</taxon>
        <taxon>eudicotyledons</taxon>
        <taxon>Gunneridae</taxon>
        <taxon>Pentapetalae</taxon>
        <taxon>rosids</taxon>
        <taxon>fabids</taxon>
        <taxon>Malpighiales</taxon>
        <taxon>Salicaceae</taxon>
        <taxon>Saliceae</taxon>
        <taxon>Populus</taxon>
    </lineage>
</organism>
<reference evidence="1" key="1">
    <citation type="journal article" date="2021" name="J. Hered.">
        <title>Genome Assembly of Salicaceae Populus deltoides (Eastern Cottonwood) I-69 Based on Nanopore Sequencing and Hi-C Technologies.</title>
        <authorList>
            <person name="Bai S."/>
            <person name="Wu H."/>
            <person name="Zhang J."/>
            <person name="Pan Z."/>
            <person name="Zhao W."/>
            <person name="Li Z."/>
            <person name="Tong C."/>
        </authorList>
    </citation>
    <scope>NUCLEOTIDE SEQUENCE</scope>
    <source>
        <tissue evidence="1">Leaf</tissue>
    </source>
</reference>
<comment type="caution">
    <text evidence="1">The sequence shown here is derived from an EMBL/GenBank/DDBJ whole genome shotgun (WGS) entry which is preliminary data.</text>
</comment>
<evidence type="ECO:0000313" key="2">
    <source>
        <dbReference type="Proteomes" id="UP000807159"/>
    </source>
</evidence>
<dbReference type="AlphaFoldDB" id="A0A8T2WZM8"/>
<name>A0A8T2WZM8_POPDE</name>
<protein>
    <submittedName>
        <fullName evidence="1">Uncharacterized protein</fullName>
    </submittedName>
</protein>